<name>A0A9P0P6L2_ACAOB</name>
<organism evidence="1 2">
    <name type="scientific">Acanthoscelides obtectus</name>
    <name type="common">Bean weevil</name>
    <name type="synonym">Bruchus obtectus</name>
    <dbReference type="NCBI Taxonomy" id="200917"/>
    <lineage>
        <taxon>Eukaryota</taxon>
        <taxon>Metazoa</taxon>
        <taxon>Ecdysozoa</taxon>
        <taxon>Arthropoda</taxon>
        <taxon>Hexapoda</taxon>
        <taxon>Insecta</taxon>
        <taxon>Pterygota</taxon>
        <taxon>Neoptera</taxon>
        <taxon>Endopterygota</taxon>
        <taxon>Coleoptera</taxon>
        <taxon>Polyphaga</taxon>
        <taxon>Cucujiformia</taxon>
        <taxon>Chrysomeloidea</taxon>
        <taxon>Chrysomelidae</taxon>
        <taxon>Bruchinae</taxon>
        <taxon>Bruchini</taxon>
        <taxon>Acanthoscelides</taxon>
    </lineage>
</organism>
<proteinExistence type="predicted"/>
<sequence>MKLNLSEYTETCQEGLVKPEPCEVLFQPIILDEGFISKTITKRRSRQIGTLTVDINLTPI</sequence>
<evidence type="ECO:0000313" key="1">
    <source>
        <dbReference type="EMBL" id="CAH1972361.1"/>
    </source>
</evidence>
<evidence type="ECO:0000313" key="2">
    <source>
        <dbReference type="Proteomes" id="UP001152888"/>
    </source>
</evidence>
<accession>A0A9P0P6L2</accession>
<keyword evidence="2" id="KW-1185">Reference proteome</keyword>
<reference evidence="1" key="1">
    <citation type="submission" date="2022-03" db="EMBL/GenBank/DDBJ databases">
        <authorList>
            <person name="Sayadi A."/>
        </authorList>
    </citation>
    <scope>NUCLEOTIDE SEQUENCE</scope>
</reference>
<dbReference type="Proteomes" id="UP001152888">
    <property type="component" value="Unassembled WGS sequence"/>
</dbReference>
<dbReference type="AlphaFoldDB" id="A0A9P0P6L2"/>
<gene>
    <name evidence="1" type="ORF">ACAOBT_LOCUS9962</name>
</gene>
<dbReference type="EMBL" id="CAKOFQ010006798">
    <property type="protein sequence ID" value="CAH1972361.1"/>
    <property type="molecule type" value="Genomic_DNA"/>
</dbReference>
<protein>
    <submittedName>
        <fullName evidence="1">Uncharacterized protein</fullName>
    </submittedName>
</protein>
<comment type="caution">
    <text evidence="1">The sequence shown here is derived from an EMBL/GenBank/DDBJ whole genome shotgun (WGS) entry which is preliminary data.</text>
</comment>